<evidence type="ECO:0008006" key="2">
    <source>
        <dbReference type="Google" id="ProtNLM"/>
    </source>
</evidence>
<sequence>MFIQIPFFLFLFVFVSSSNIYTVSNVTVTSSSITRDQIMQRAQVWVDEKVPYSQTATTDGYRQDCSGYVSYCWASSTSGGGHVTSNMQEICTKIAKGDLKKGDAILKPSQHVLLFGGWIDSDAFYEYAEHQSGDVCRKSTGSYNYFATNGYFPCRYNLVTG</sequence>
<proteinExistence type="predicted"/>
<name>A0A6C0I962_9ZZZZ</name>
<dbReference type="InterPro" id="IPR038765">
    <property type="entry name" value="Papain-like_cys_pep_sf"/>
</dbReference>
<dbReference type="Gene3D" id="3.90.1720.10">
    <property type="entry name" value="endopeptidase domain like (from Nostoc punctiforme)"/>
    <property type="match status" value="1"/>
</dbReference>
<dbReference type="AlphaFoldDB" id="A0A6C0I962"/>
<protein>
    <recommendedName>
        <fullName evidence="2">NlpC/P60 domain-containing protein</fullName>
    </recommendedName>
</protein>
<evidence type="ECO:0000313" key="1">
    <source>
        <dbReference type="EMBL" id="QHT88907.1"/>
    </source>
</evidence>
<reference evidence="1" key="1">
    <citation type="journal article" date="2020" name="Nature">
        <title>Giant virus diversity and host interactions through global metagenomics.</title>
        <authorList>
            <person name="Schulz F."/>
            <person name="Roux S."/>
            <person name="Paez-Espino D."/>
            <person name="Jungbluth S."/>
            <person name="Walsh D.A."/>
            <person name="Denef V.J."/>
            <person name="McMahon K.D."/>
            <person name="Konstantinidis K.T."/>
            <person name="Eloe-Fadrosh E.A."/>
            <person name="Kyrpides N.C."/>
            <person name="Woyke T."/>
        </authorList>
    </citation>
    <scope>NUCLEOTIDE SEQUENCE</scope>
    <source>
        <strain evidence="1">GVMAG-M-3300023184-51</strain>
    </source>
</reference>
<organism evidence="1">
    <name type="scientific">viral metagenome</name>
    <dbReference type="NCBI Taxonomy" id="1070528"/>
    <lineage>
        <taxon>unclassified sequences</taxon>
        <taxon>metagenomes</taxon>
        <taxon>organismal metagenomes</taxon>
    </lineage>
</organism>
<dbReference type="EMBL" id="MN740126">
    <property type="protein sequence ID" value="QHT88907.1"/>
    <property type="molecule type" value="Genomic_DNA"/>
</dbReference>
<accession>A0A6C0I962</accession>
<dbReference type="SUPFAM" id="SSF54001">
    <property type="entry name" value="Cysteine proteinases"/>
    <property type="match status" value="1"/>
</dbReference>